<dbReference type="EMBL" id="JAUCMV010000005">
    <property type="protein sequence ID" value="KAK0395031.1"/>
    <property type="molecule type" value="Genomic_DNA"/>
</dbReference>
<dbReference type="Proteomes" id="UP001175271">
    <property type="component" value="Unassembled WGS sequence"/>
</dbReference>
<feature type="domain" description="UBX" evidence="4">
    <location>
        <begin position="420"/>
        <end position="498"/>
    </location>
</feature>
<dbReference type="GO" id="GO:0005783">
    <property type="term" value="C:endoplasmic reticulum"/>
    <property type="evidence" value="ECO:0007669"/>
    <property type="project" value="UniProtKB-SubCell"/>
</dbReference>
<dbReference type="PANTHER" id="PTHR23322:SF96">
    <property type="entry name" value="FAS-ASSOCIATED FACTOR 1"/>
    <property type="match status" value="1"/>
</dbReference>
<protein>
    <recommendedName>
        <fullName evidence="4">UBX domain-containing protein</fullName>
    </recommendedName>
</protein>
<dbReference type="SUPFAM" id="SSF46934">
    <property type="entry name" value="UBA-like"/>
    <property type="match status" value="1"/>
</dbReference>
<gene>
    <name evidence="5" type="ORF">QR680_001076</name>
</gene>
<dbReference type="GO" id="GO:0036503">
    <property type="term" value="P:ERAD pathway"/>
    <property type="evidence" value="ECO:0007669"/>
    <property type="project" value="TreeGrafter"/>
</dbReference>
<comment type="subcellular location">
    <subcellularLocation>
        <location evidence="1">Endoplasmic reticulum</location>
    </subcellularLocation>
</comment>
<feature type="region of interest" description="Disordered" evidence="3">
    <location>
        <begin position="46"/>
        <end position="142"/>
    </location>
</feature>
<dbReference type="InterPro" id="IPR036249">
    <property type="entry name" value="Thioredoxin-like_sf"/>
</dbReference>
<keyword evidence="2" id="KW-0256">Endoplasmic reticulum</keyword>
<dbReference type="Gene3D" id="1.10.8.10">
    <property type="entry name" value="DNA helicase RuvA subunit, C-terminal domain"/>
    <property type="match status" value="1"/>
</dbReference>
<dbReference type="GO" id="GO:0005634">
    <property type="term" value="C:nucleus"/>
    <property type="evidence" value="ECO:0007669"/>
    <property type="project" value="TreeGrafter"/>
</dbReference>
<dbReference type="InterPro" id="IPR009060">
    <property type="entry name" value="UBA-like_sf"/>
</dbReference>
<evidence type="ECO:0000256" key="1">
    <source>
        <dbReference type="ARBA" id="ARBA00004240"/>
    </source>
</evidence>
<dbReference type="Pfam" id="PF00789">
    <property type="entry name" value="UBX"/>
    <property type="match status" value="1"/>
</dbReference>
<dbReference type="InterPro" id="IPR001012">
    <property type="entry name" value="UBX_dom"/>
</dbReference>
<dbReference type="Gene3D" id="3.40.30.10">
    <property type="entry name" value="Glutaredoxin"/>
    <property type="match status" value="1"/>
</dbReference>
<dbReference type="InterPro" id="IPR029071">
    <property type="entry name" value="Ubiquitin-like_domsf"/>
</dbReference>
<dbReference type="AlphaFoldDB" id="A0AA39GX05"/>
<evidence type="ECO:0000259" key="4">
    <source>
        <dbReference type="PROSITE" id="PS50033"/>
    </source>
</evidence>
<evidence type="ECO:0000256" key="2">
    <source>
        <dbReference type="ARBA" id="ARBA00022824"/>
    </source>
</evidence>
<feature type="compositionally biased region" description="Basic and acidic residues" evidence="3">
    <location>
        <begin position="372"/>
        <end position="397"/>
    </location>
</feature>
<dbReference type="Gene3D" id="3.10.20.90">
    <property type="entry name" value="Phosphatidylinositol 3-kinase Catalytic Subunit, Chain A, domain 1"/>
    <property type="match status" value="1"/>
</dbReference>
<dbReference type="PROSITE" id="PS50033">
    <property type="entry name" value="UBX"/>
    <property type="match status" value="1"/>
</dbReference>
<dbReference type="Pfam" id="PF21021">
    <property type="entry name" value="FAF1"/>
    <property type="match status" value="1"/>
</dbReference>
<keyword evidence="6" id="KW-1185">Reference proteome</keyword>
<dbReference type="InterPro" id="IPR006577">
    <property type="entry name" value="UAS"/>
</dbReference>
<dbReference type="InterPro" id="IPR050730">
    <property type="entry name" value="UBX_domain-protein"/>
</dbReference>
<dbReference type="GO" id="GO:0043130">
    <property type="term" value="F:ubiquitin binding"/>
    <property type="evidence" value="ECO:0007669"/>
    <property type="project" value="TreeGrafter"/>
</dbReference>
<feature type="compositionally biased region" description="Polar residues" evidence="3">
    <location>
        <begin position="87"/>
        <end position="104"/>
    </location>
</feature>
<feature type="compositionally biased region" description="Polar residues" evidence="3">
    <location>
        <begin position="117"/>
        <end position="126"/>
    </location>
</feature>
<dbReference type="Pfam" id="PF14555">
    <property type="entry name" value="UBA_4"/>
    <property type="match status" value="1"/>
</dbReference>
<evidence type="ECO:0000256" key="3">
    <source>
        <dbReference type="SAM" id="MobiDB-lite"/>
    </source>
</evidence>
<proteinExistence type="predicted"/>
<dbReference type="InterPro" id="IPR049483">
    <property type="entry name" value="FAF1_2-like_UAS"/>
</dbReference>
<comment type="caution">
    <text evidence="5">The sequence shown here is derived from an EMBL/GenBank/DDBJ whole genome shotgun (WGS) entry which is preliminary data.</text>
</comment>
<name>A0AA39GX05_9BILA</name>
<dbReference type="PANTHER" id="PTHR23322">
    <property type="entry name" value="FAS-ASSOCIATED PROTEIN"/>
    <property type="match status" value="1"/>
</dbReference>
<feature type="compositionally biased region" description="Low complexity" evidence="3">
    <location>
        <begin position="72"/>
        <end position="86"/>
    </location>
</feature>
<sequence length="501" mass="57038">MGGLDKKQQEILNQFMELTNIADDDYATAVLASLDWDIEKAFEEFQSQNSDGDSDYLQPVNDSLNAAEDSLRNSPSSGYSSRPSGSKVTLSSNGVDSGSGSASSLMVVAGDTPLPSARSSDVTKQAESAAFEIASDDDPDEPEYYEYDDDDDEINEIRNSLSNCRNSNDRPTLIPSNWSSEEEATSNFAKVFEDRYGAIHPFFHVGSLREAMREAFESPEIIERRPLAIYLHDDNSIASNIFAGKVLCASAVSDLLSGQYVTWAWDVTQSENKDKFLEWMRELHMYDVVQRVQMVRADNYPLLLVVTSSKSQIQLVDYATGHEYINNVTDKLIHGLSEYMDIKNTDRKEEIERQERERIRQEQQEEYEKALAADRARVQEEERDRQMQEEAEAEAKRKLSMKNRRCESLKKNLPAEPTATDKGVITFRVRFPGGQPMIRRFNDSDSLKSLVEFIESEGFFMEDYRIWNSNVPKQDISTFDLSKSFSELKFPAREQVIVDEK</sequence>
<organism evidence="5 6">
    <name type="scientific">Steinernema hermaphroditum</name>
    <dbReference type="NCBI Taxonomy" id="289476"/>
    <lineage>
        <taxon>Eukaryota</taxon>
        <taxon>Metazoa</taxon>
        <taxon>Ecdysozoa</taxon>
        <taxon>Nematoda</taxon>
        <taxon>Chromadorea</taxon>
        <taxon>Rhabditida</taxon>
        <taxon>Tylenchina</taxon>
        <taxon>Panagrolaimomorpha</taxon>
        <taxon>Strongyloidoidea</taxon>
        <taxon>Steinernematidae</taxon>
        <taxon>Steinernema</taxon>
    </lineage>
</organism>
<dbReference type="SUPFAM" id="SSF54236">
    <property type="entry name" value="Ubiquitin-like"/>
    <property type="match status" value="1"/>
</dbReference>
<dbReference type="SMART" id="SM00594">
    <property type="entry name" value="UAS"/>
    <property type="match status" value="1"/>
</dbReference>
<evidence type="ECO:0000313" key="5">
    <source>
        <dbReference type="EMBL" id="KAK0395031.1"/>
    </source>
</evidence>
<reference evidence="5" key="1">
    <citation type="submission" date="2023-06" db="EMBL/GenBank/DDBJ databases">
        <title>Genomic analysis of the entomopathogenic nematode Steinernema hermaphroditum.</title>
        <authorList>
            <person name="Schwarz E.M."/>
            <person name="Heppert J.K."/>
            <person name="Baniya A."/>
            <person name="Schwartz H.T."/>
            <person name="Tan C.-H."/>
            <person name="Antoshechkin I."/>
            <person name="Sternberg P.W."/>
            <person name="Goodrich-Blair H."/>
            <person name="Dillman A.R."/>
        </authorList>
    </citation>
    <scope>NUCLEOTIDE SEQUENCE</scope>
    <source>
        <strain evidence="5">PS9179</strain>
        <tissue evidence="5">Whole animal</tissue>
    </source>
</reference>
<feature type="region of interest" description="Disordered" evidence="3">
    <location>
        <begin position="372"/>
        <end position="399"/>
    </location>
</feature>
<accession>A0AA39GX05</accession>
<dbReference type="SUPFAM" id="SSF52833">
    <property type="entry name" value="Thioredoxin-like"/>
    <property type="match status" value="1"/>
</dbReference>
<evidence type="ECO:0000313" key="6">
    <source>
        <dbReference type="Proteomes" id="UP001175271"/>
    </source>
</evidence>